<protein>
    <submittedName>
        <fullName evidence="1">Uncharacterized protein</fullName>
    </submittedName>
</protein>
<keyword evidence="2" id="KW-1185">Reference proteome</keyword>
<reference evidence="1 2" key="1">
    <citation type="submission" date="2015-02" db="EMBL/GenBank/DDBJ databases">
        <authorList>
            <person name="Ju K.-S."/>
            <person name="Doroghazi J.R."/>
            <person name="Metcalf W."/>
        </authorList>
    </citation>
    <scope>NUCLEOTIDE SEQUENCE [LARGE SCALE GENOMIC DNA]</scope>
    <source>
        <strain evidence="1 2">ATCC 31215</strain>
    </source>
</reference>
<gene>
    <name evidence="1" type="ORF">VM95_19720</name>
</gene>
<dbReference type="AlphaFoldDB" id="A0A0F2TBS5"/>
<dbReference type="RefSeq" id="WP_045698639.1">
    <property type="nucleotide sequence ID" value="NZ_JZKH01000039.1"/>
</dbReference>
<comment type="caution">
    <text evidence="1">The sequence shown here is derived from an EMBL/GenBank/DDBJ whole genome shotgun (WGS) entry which is preliminary data.</text>
</comment>
<evidence type="ECO:0000313" key="2">
    <source>
        <dbReference type="Proteomes" id="UP000033699"/>
    </source>
</evidence>
<proteinExistence type="predicted"/>
<name>A0A0F2TBS5_STRR3</name>
<accession>A0A0F2TBS5</accession>
<dbReference type="EMBL" id="JZKH01000039">
    <property type="protein sequence ID" value="KJS60653.1"/>
    <property type="molecule type" value="Genomic_DNA"/>
</dbReference>
<organism evidence="1 2">
    <name type="scientific">Streptomyces rubellomurinus (strain ATCC 31215)</name>
    <dbReference type="NCBI Taxonomy" id="359131"/>
    <lineage>
        <taxon>Bacteria</taxon>
        <taxon>Bacillati</taxon>
        <taxon>Actinomycetota</taxon>
        <taxon>Actinomycetes</taxon>
        <taxon>Kitasatosporales</taxon>
        <taxon>Streptomycetaceae</taxon>
        <taxon>Streptomyces</taxon>
    </lineage>
</organism>
<dbReference type="OrthoDB" id="4211917at2"/>
<dbReference type="Proteomes" id="UP000033699">
    <property type="component" value="Unassembled WGS sequence"/>
</dbReference>
<dbReference type="PATRIC" id="fig|359131.3.peg.4604"/>
<evidence type="ECO:0000313" key="1">
    <source>
        <dbReference type="EMBL" id="KJS60653.1"/>
    </source>
</evidence>
<sequence>MSTYPAWAAGQRITGAGLRASLPEFITKTTDESVTNSTVLQADDHLQAAVEAGATYTFELQLFMGAGDSNGDVKFGWDLPAGSTLHFAGTGAHTVAITTGTNGPVEFFAIRNATAASVLGFGISSGANTWVKLEGIVTVTTAGLLRLMWAQNVATATATRVLAGSWMELRRRA</sequence>